<proteinExistence type="inferred from homology"/>
<comment type="caution">
    <text evidence="7">The sequence shown here is derived from an EMBL/GenBank/DDBJ whole genome shotgun (WGS) entry which is preliminary data.</text>
</comment>
<comment type="similarity">
    <text evidence="1 4">Belongs to the bacterial flagellin family.</text>
</comment>
<keyword evidence="8" id="KW-1185">Reference proteome</keyword>
<dbReference type="GO" id="GO:0005576">
    <property type="term" value="C:extracellular region"/>
    <property type="evidence" value="ECO:0007669"/>
    <property type="project" value="UniProtKB-SubCell"/>
</dbReference>
<dbReference type="SUPFAM" id="SSF64518">
    <property type="entry name" value="Phase 1 flagellin"/>
    <property type="match status" value="1"/>
</dbReference>
<dbReference type="Gene3D" id="1.20.120.340">
    <property type="entry name" value="Flagellar protein FliS"/>
    <property type="match status" value="1"/>
</dbReference>
<dbReference type="AlphaFoldDB" id="A0A3N1P775"/>
<protein>
    <recommendedName>
        <fullName evidence="4">Flagellin</fullName>
    </recommendedName>
</protein>
<evidence type="ECO:0000313" key="8">
    <source>
        <dbReference type="Proteomes" id="UP000268033"/>
    </source>
</evidence>
<dbReference type="InterPro" id="IPR046358">
    <property type="entry name" value="Flagellin_C"/>
</dbReference>
<evidence type="ECO:0000256" key="1">
    <source>
        <dbReference type="ARBA" id="ARBA00005709"/>
    </source>
</evidence>
<organism evidence="7 8">
    <name type="scientific">Gallaecimonas pentaromativorans</name>
    <dbReference type="NCBI Taxonomy" id="584787"/>
    <lineage>
        <taxon>Bacteria</taxon>
        <taxon>Pseudomonadati</taxon>
        <taxon>Pseudomonadota</taxon>
        <taxon>Gammaproteobacteria</taxon>
        <taxon>Enterobacterales</taxon>
        <taxon>Gallaecimonadaceae</taxon>
        <taxon>Gallaecimonas</taxon>
    </lineage>
</organism>
<dbReference type="RefSeq" id="WP_123422283.1">
    <property type="nucleotide sequence ID" value="NZ_JBLXEP010000011.1"/>
</dbReference>
<evidence type="ECO:0000259" key="6">
    <source>
        <dbReference type="Pfam" id="PF00700"/>
    </source>
</evidence>
<comment type="subcellular location">
    <subcellularLocation>
        <location evidence="4">Secreted</location>
    </subcellularLocation>
    <subcellularLocation>
        <location evidence="4">Bacterial flagellum</location>
    </subcellularLocation>
</comment>
<dbReference type="PANTHER" id="PTHR42792:SF2">
    <property type="entry name" value="FLAGELLIN"/>
    <property type="match status" value="1"/>
</dbReference>
<dbReference type="EMBL" id="RJUL01000009">
    <property type="protein sequence ID" value="ROQ22610.1"/>
    <property type="molecule type" value="Genomic_DNA"/>
</dbReference>
<feature type="domain" description="Flagellin C-terminal" evidence="6">
    <location>
        <begin position="186"/>
        <end position="270"/>
    </location>
</feature>
<name>A0A3N1P775_9GAMM</name>
<dbReference type="PRINTS" id="PR00207">
    <property type="entry name" value="FLAGELLIN"/>
</dbReference>
<dbReference type="GO" id="GO:0009288">
    <property type="term" value="C:bacterial-type flagellum"/>
    <property type="evidence" value="ECO:0007669"/>
    <property type="project" value="UniProtKB-SubCell"/>
</dbReference>
<evidence type="ECO:0000313" key="7">
    <source>
        <dbReference type="EMBL" id="ROQ22610.1"/>
    </source>
</evidence>
<comment type="function">
    <text evidence="4">Flagellin is the subunit protein which polymerizes to form the filaments of bacterial flagella.</text>
</comment>
<gene>
    <name evidence="7" type="ORF">EDC28_10996</name>
</gene>
<keyword evidence="7" id="KW-0282">Flagellum</keyword>
<reference evidence="7 8" key="1">
    <citation type="submission" date="2018-11" db="EMBL/GenBank/DDBJ databases">
        <title>Genomic Encyclopedia of Type Strains, Phase IV (KMG-IV): sequencing the most valuable type-strain genomes for metagenomic binning, comparative biology and taxonomic classification.</title>
        <authorList>
            <person name="Goeker M."/>
        </authorList>
    </citation>
    <scope>NUCLEOTIDE SEQUENCE [LARGE SCALE GENOMIC DNA]</scope>
    <source>
        <strain evidence="7 8">DSM 21945</strain>
    </source>
</reference>
<dbReference type="Pfam" id="PF00669">
    <property type="entry name" value="Flagellin_N"/>
    <property type="match status" value="1"/>
</dbReference>
<keyword evidence="3 4" id="KW-0975">Bacterial flagellum</keyword>
<dbReference type="Gene3D" id="1.20.1330.10">
    <property type="entry name" value="f41 fragment of flagellin, N-terminal domain"/>
    <property type="match status" value="1"/>
</dbReference>
<dbReference type="InterPro" id="IPR001492">
    <property type="entry name" value="Flagellin"/>
</dbReference>
<sequence length="272" mass="28762">MALYVNTNVASLNSQRVMSRSTDELQTSYERLSSGLRINSAKDDAAGLQISSRLTAQINGLNQAARNANDGISLAQTAEGALDEYTNIVQRMRTLAVQASNGSNSTADSTALSQEYGQLSDELDRISAQTQFAGVNLLDGSYSANFQIGANVSQTISIAITQSFGHTGVGLGTTIATFDAAQSQIAALDCALNIVNTTRANLGATQNRFSSVIRSQQNTAQNLTASRSRIQDADYAAETATLARNTVLQQAASSMLSQANQQPQIALSLLQN</sequence>
<keyword evidence="7" id="KW-0966">Cell projection</keyword>
<evidence type="ECO:0000259" key="5">
    <source>
        <dbReference type="Pfam" id="PF00669"/>
    </source>
</evidence>
<keyword evidence="7" id="KW-0969">Cilium</keyword>
<dbReference type="PANTHER" id="PTHR42792">
    <property type="entry name" value="FLAGELLIN"/>
    <property type="match status" value="1"/>
</dbReference>
<dbReference type="Gene3D" id="6.10.280.190">
    <property type="match status" value="1"/>
</dbReference>
<dbReference type="Pfam" id="PF00700">
    <property type="entry name" value="Flagellin_C"/>
    <property type="match status" value="1"/>
</dbReference>
<dbReference type="GO" id="GO:0005198">
    <property type="term" value="F:structural molecule activity"/>
    <property type="evidence" value="ECO:0007669"/>
    <property type="project" value="UniProtKB-UniRule"/>
</dbReference>
<evidence type="ECO:0000256" key="4">
    <source>
        <dbReference type="RuleBase" id="RU362073"/>
    </source>
</evidence>
<dbReference type="Proteomes" id="UP000268033">
    <property type="component" value="Unassembled WGS sequence"/>
</dbReference>
<dbReference type="InterPro" id="IPR001029">
    <property type="entry name" value="Flagellin_N"/>
</dbReference>
<feature type="domain" description="Flagellin N-terminal" evidence="5">
    <location>
        <begin position="5"/>
        <end position="142"/>
    </location>
</feature>
<evidence type="ECO:0000256" key="2">
    <source>
        <dbReference type="ARBA" id="ARBA00022525"/>
    </source>
</evidence>
<keyword evidence="2 4" id="KW-0964">Secreted</keyword>
<evidence type="ECO:0000256" key="3">
    <source>
        <dbReference type="ARBA" id="ARBA00023143"/>
    </source>
</evidence>
<accession>A0A3N1P775</accession>